<dbReference type="InterPro" id="IPR008928">
    <property type="entry name" value="6-hairpin_glycosidase_sf"/>
</dbReference>
<keyword evidence="12" id="KW-1185">Reference proteome</keyword>
<reference evidence="11 12" key="1">
    <citation type="submission" date="2021-02" db="EMBL/GenBank/DDBJ databases">
        <title>Variation within the Batrachochytrium salamandrivorans European outbreak.</title>
        <authorList>
            <person name="Kelly M."/>
            <person name="Pasmans F."/>
            <person name="Shea T.P."/>
            <person name="Munoz J.F."/>
            <person name="Carranza S."/>
            <person name="Cuomo C.A."/>
            <person name="Martel A."/>
        </authorList>
    </citation>
    <scope>NUCLEOTIDE SEQUENCE [LARGE SCALE GENOMIC DNA]</scope>
    <source>
        <strain evidence="11 12">AMFP18/2</strain>
    </source>
</reference>
<keyword evidence="7 8" id="KW-0326">Glycosidase</keyword>
<dbReference type="EC" id="3.2.1.101" evidence="3 8"/>
<dbReference type="SUPFAM" id="SSF48208">
    <property type="entry name" value="Six-hairpin glycosidases"/>
    <property type="match status" value="1"/>
</dbReference>
<feature type="transmembrane region" description="Helical" evidence="9">
    <location>
        <begin position="449"/>
        <end position="470"/>
    </location>
</feature>
<comment type="similarity">
    <text evidence="2 8">Belongs to the glycosyl hydrolase 76 family.</text>
</comment>
<protein>
    <recommendedName>
        <fullName evidence="3 8">Mannan endo-1,6-alpha-mannosidase</fullName>
        <ecNumber evidence="3 8">3.2.1.101</ecNumber>
    </recommendedName>
</protein>
<keyword evidence="9" id="KW-1133">Transmembrane helix</keyword>
<feature type="chain" id="PRO_5046183061" description="Mannan endo-1,6-alpha-mannosidase" evidence="10">
    <location>
        <begin position="21"/>
        <end position="471"/>
    </location>
</feature>
<keyword evidence="9" id="KW-0812">Transmembrane</keyword>
<keyword evidence="6" id="KW-0325">Glycoprotein</keyword>
<evidence type="ECO:0000256" key="6">
    <source>
        <dbReference type="ARBA" id="ARBA00023180"/>
    </source>
</evidence>
<comment type="caution">
    <text evidence="11">The sequence shown here is derived from an EMBL/GenBank/DDBJ whole genome shotgun (WGS) entry which is preliminary data.</text>
</comment>
<evidence type="ECO:0000313" key="11">
    <source>
        <dbReference type="EMBL" id="KAH6587791.1"/>
    </source>
</evidence>
<dbReference type="InterPro" id="IPR014480">
    <property type="entry name" value="Mannan-1_6-alpha_mannosidase"/>
</dbReference>
<proteinExistence type="inferred from homology"/>
<keyword evidence="9" id="KW-0472">Membrane</keyword>
<keyword evidence="4 10" id="KW-0732">Signal</keyword>
<evidence type="ECO:0000256" key="4">
    <source>
        <dbReference type="ARBA" id="ARBA00022729"/>
    </source>
</evidence>
<evidence type="ECO:0000256" key="9">
    <source>
        <dbReference type="SAM" id="Phobius"/>
    </source>
</evidence>
<dbReference type="PANTHER" id="PTHR12145">
    <property type="entry name" value="MANNAN ENDO-1,6-ALPHA-MANNOSIDASE DCW1"/>
    <property type="match status" value="1"/>
</dbReference>
<sequence>MIMSLSVAFVTLLATSLVSAGLTVDPTDTALLSKTIAGIAKNLIDYYTPNHLGAIPDNGSGDINGRQWFESGVMWGAFTEYAKYSRDGQFLPTVTNALSNGSISNLDVNKVEVGSFLGADQRLSVTMLGRWNDDILWYGLAAMTCVDLFGKEAMMPRSKTKTYFAVALRTYEEVMQQNDPLCGGGIFWSRDRTTPIPQRRDFKSVITNVQVLVMASKLTISTGDPKYVKVADDLYKWLQSSGMITPELHVWDGVLATQESCRRDAREFSYNTGLLLGGLAYMYKATGKNEYIAEISKLLPTAIQIYSDKGILHDLCENSNGVCTVGTSTSRTPSDNQVPYKGSLARGLMYVYTLTPDPAMKATIKGLFDASWAGMMKTCNKDYACSAIWTEGAAESRGNFHHQIVALELANAMASVYINPAGSTDGTPGFVNPVTDVKPAARKSSATTLSGHFTLLVTVALCSGFITLGFL</sequence>
<evidence type="ECO:0000256" key="10">
    <source>
        <dbReference type="SAM" id="SignalP"/>
    </source>
</evidence>
<keyword evidence="5 8" id="KW-0378">Hydrolase</keyword>
<accession>A0ABQ8EWL3</accession>
<evidence type="ECO:0000256" key="8">
    <source>
        <dbReference type="PIRNR" id="PIRNR016302"/>
    </source>
</evidence>
<evidence type="ECO:0000256" key="7">
    <source>
        <dbReference type="ARBA" id="ARBA00023295"/>
    </source>
</evidence>
<evidence type="ECO:0000256" key="3">
    <source>
        <dbReference type="ARBA" id="ARBA00012350"/>
    </source>
</evidence>
<organism evidence="11 12">
    <name type="scientific">Batrachochytrium salamandrivorans</name>
    <dbReference type="NCBI Taxonomy" id="1357716"/>
    <lineage>
        <taxon>Eukaryota</taxon>
        <taxon>Fungi</taxon>
        <taxon>Fungi incertae sedis</taxon>
        <taxon>Chytridiomycota</taxon>
        <taxon>Chytridiomycota incertae sedis</taxon>
        <taxon>Chytridiomycetes</taxon>
        <taxon>Rhizophydiales</taxon>
        <taxon>Rhizophydiales incertae sedis</taxon>
        <taxon>Batrachochytrium</taxon>
    </lineage>
</organism>
<evidence type="ECO:0000313" key="12">
    <source>
        <dbReference type="Proteomes" id="UP001648503"/>
    </source>
</evidence>
<comment type="catalytic activity">
    <reaction evidence="1 8">
        <text>Random hydrolysis of (1-&gt;6)-alpha-D-mannosidic linkages in unbranched (1-&gt;6)-mannans.</text>
        <dbReference type="EC" id="3.2.1.101"/>
    </reaction>
</comment>
<dbReference type="Gene3D" id="1.50.10.20">
    <property type="match status" value="1"/>
</dbReference>
<gene>
    <name evidence="11" type="ORF">BASA50_011093</name>
</gene>
<dbReference type="Proteomes" id="UP001648503">
    <property type="component" value="Unassembled WGS sequence"/>
</dbReference>
<dbReference type="Pfam" id="PF03663">
    <property type="entry name" value="Glyco_hydro_76"/>
    <property type="match status" value="1"/>
</dbReference>
<dbReference type="PIRSF" id="PIRSF016302">
    <property type="entry name" value="Man_a_manosd"/>
    <property type="match status" value="1"/>
</dbReference>
<dbReference type="EMBL" id="JAFCIX010000551">
    <property type="protein sequence ID" value="KAH6587791.1"/>
    <property type="molecule type" value="Genomic_DNA"/>
</dbReference>
<evidence type="ECO:0000256" key="5">
    <source>
        <dbReference type="ARBA" id="ARBA00022801"/>
    </source>
</evidence>
<feature type="signal peptide" evidence="10">
    <location>
        <begin position="1"/>
        <end position="20"/>
    </location>
</feature>
<evidence type="ECO:0000256" key="2">
    <source>
        <dbReference type="ARBA" id="ARBA00009699"/>
    </source>
</evidence>
<evidence type="ECO:0000256" key="1">
    <source>
        <dbReference type="ARBA" id="ARBA00001452"/>
    </source>
</evidence>
<dbReference type="PANTHER" id="PTHR12145:SF36">
    <property type="entry name" value="MANNAN ENDO-1,6-ALPHA-MANNOSIDASE DCW1"/>
    <property type="match status" value="1"/>
</dbReference>
<dbReference type="InterPro" id="IPR005198">
    <property type="entry name" value="Glyco_hydro_76"/>
</dbReference>
<name>A0ABQ8EWL3_9FUNG</name>